<name>A0A3Q9RRZ5_9BACI</name>
<dbReference type="InterPro" id="IPR012912">
    <property type="entry name" value="Plasmid_pRiA4b_Orf3-like"/>
</dbReference>
<accession>A0A3Q9RRZ5</accession>
<reference evidence="2 3" key="1">
    <citation type="submission" date="2018-01" db="EMBL/GenBank/DDBJ databases">
        <title>Bacillus asahii Genome sequencing and assembly.</title>
        <authorList>
            <person name="Jiang H."/>
            <person name="Feng Y."/>
            <person name="Zhao F."/>
            <person name="Lin X."/>
        </authorList>
    </citation>
    <scope>NUCLEOTIDE SEQUENCE [LARGE SCALE GENOMIC DNA]</scope>
    <source>
        <strain evidence="2 3">OM18</strain>
    </source>
</reference>
<organism evidence="2 3">
    <name type="scientific">Peribacillus asahii</name>
    <dbReference type="NCBI Taxonomy" id="228899"/>
    <lineage>
        <taxon>Bacteria</taxon>
        <taxon>Bacillati</taxon>
        <taxon>Bacillota</taxon>
        <taxon>Bacilli</taxon>
        <taxon>Bacillales</taxon>
        <taxon>Bacillaceae</taxon>
        <taxon>Peribacillus</taxon>
    </lineage>
</organism>
<dbReference type="AlphaFoldDB" id="A0A3Q9RRZ5"/>
<evidence type="ECO:0000313" key="3">
    <source>
        <dbReference type="Proteomes" id="UP000283095"/>
    </source>
</evidence>
<dbReference type="Proteomes" id="UP000283095">
    <property type="component" value="Chromosome"/>
</dbReference>
<protein>
    <recommendedName>
        <fullName evidence="1">Plasmid pRiA4b Orf3-like domain-containing protein</fullName>
    </recommendedName>
</protein>
<dbReference type="KEGG" id="pasa:BAOM_4685"/>
<dbReference type="SUPFAM" id="SSF159941">
    <property type="entry name" value="MM3350-like"/>
    <property type="match status" value="1"/>
</dbReference>
<feature type="domain" description="Plasmid pRiA4b Orf3-like" evidence="1">
    <location>
        <begin position="37"/>
        <end position="133"/>
    </location>
</feature>
<sequence length="159" mass="18899">MQIIGFGETYEEHLFMQRQYLLDPPVEEGDVSCIERIMRIEMRKARATRLPKYLETYPEFLYLYNYGDNLEHLIKVEKVIEDYSFGHPTLLEEEGACPSEDVGGSRGYEEFLEAWNNPLHPEHERMCEWGTSQRYRELNIPQINKVMESMLKLKKIMSQ</sequence>
<dbReference type="Pfam" id="PF07929">
    <property type="entry name" value="PRiA4_ORF3"/>
    <property type="match status" value="1"/>
</dbReference>
<dbReference type="Gene3D" id="3.10.290.30">
    <property type="entry name" value="MM3350-like"/>
    <property type="match status" value="1"/>
</dbReference>
<dbReference type="PANTHER" id="PTHR41878">
    <property type="entry name" value="LEXA REPRESSOR-RELATED"/>
    <property type="match status" value="1"/>
</dbReference>
<dbReference type="PANTHER" id="PTHR41878:SF1">
    <property type="entry name" value="TNPR PROTEIN"/>
    <property type="match status" value="1"/>
</dbReference>
<evidence type="ECO:0000259" key="1">
    <source>
        <dbReference type="Pfam" id="PF07929"/>
    </source>
</evidence>
<dbReference type="RefSeq" id="WP_257467480.1">
    <property type="nucleotide sequence ID" value="NZ_CP026095.1"/>
</dbReference>
<proteinExistence type="predicted"/>
<dbReference type="InterPro" id="IPR024047">
    <property type="entry name" value="MM3350-like_sf"/>
</dbReference>
<dbReference type="EMBL" id="CP026095">
    <property type="protein sequence ID" value="AZV45263.1"/>
    <property type="molecule type" value="Genomic_DNA"/>
</dbReference>
<gene>
    <name evidence="2" type="ORF">BAOM_4685</name>
</gene>
<evidence type="ECO:0000313" key="2">
    <source>
        <dbReference type="EMBL" id="AZV45263.1"/>
    </source>
</evidence>